<evidence type="ECO:0000313" key="4">
    <source>
        <dbReference type="Proteomes" id="UP000641932"/>
    </source>
</evidence>
<protein>
    <submittedName>
        <fullName evidence="3">Membrane protein</fullName>
    </submittedName>
</protein>
<comment type="caution">
    <text evidence="3">The sequence shown here is derived from an EMBL/GenBank/DDBJ whole genome shotgun (WGS) entry which is preliminary data.</text>
</comment>
<accession>A0A917ZSF1</accession>
<evidence type="ECO:0000256" key="1">
    <source>
        <dbReference type="SAM" id="MobiDB-lite"/>
    </source>
</evidence>
<organism evidence="3 4">
    <name type="scientific">Wenjunlia tyrosinilytica</name>
    <dbReference type="NCBI Taxonomy" id="1544741"/>
    <lineage>
        <taxon>Bacteria</taxon>
        <taxon>Bacillati</taxon>
        <taxon>Actinomycetota</taxon>
        <taxon>Actinomycetes</taxon>
        <taxon>Kitasatosporales</taxon>
        <taxon>Streptomycetaceae</taxon>
        <taxon>Wenjunlia</taxon>
    </lineage>
</organism>
<dbReference type="Proteomes" id="UP000641932">
    <property type="component" value="Unassembled WGS sequence"/>
</dbReference>
<gene>
    <name evidence="3" type="ORF">GCM10012280_38510</name>
</gene>
<dbReference type="RefSeq" id="WP_229698570.1">
    <property type="nucleotide sequence ID" value="NZ_BMMS01000016.1"/>
</dbReference>
<dbReference type="EMBL" id="BMMS01000016">
    <property type="protein sequence ID" value="GGO91205.1"/>
    <property type="molecule type" value="Genomic_DNA"/>
</dbReference>
<evidence type="ECO:0000256" key="2">
    <source>
        <dbReference type="SAM" id="Phobius"/>
    </source>
</evidence>
<reference evidence="3" key="2">
    <citation type="submission" date="2020-09" db="EMBL/GenBank/DDBJ databases">
        <authorList>
            <person name="Sun Q."/>
            <person name="Zhou Y."/>
        </authorList>
    </citation>
    <scope>NUCLEOTIDE SEQUENCE</scope>
    <source>
        <strain evidence="3">CGMCC 4.7201</strain>
    </source>
</reference>
<feature type="transmembrane region" description="Helical" evidence="2">
    <location>
        <begin position="111"/>
        <end position="129"/>
    </location>
</feature>
<feature type="region of interest" description="Disordered" evidence="1">
    <location>
        <begin position="22"/>
        <end position="48"/>
    </location>
</feature>
<feature type="compositionally biased region" description="Basic and acidic residues" evidence="1">
    <location>
        <begin position="39"/>
        <end position="48"/>
    </location>
</feature>
<keyword evidence="2" id="KW-0472">Membrane</keyword>
<name>A0A917ZSF1_9ACTN</name>
<keyword evidence="2" id="KW-0812">Transmembrane</keyword>
<dbReference type="InterPro" id="IPR016566">
    <property type="entry name" value="UCP010219"/>
</dbReference>
<feature type="transmembrane region" description="Helical" evidence="2">
    <location>
        <begin position="75"/>
        <end position="104"/>
    </location>
</feature>
<evidence type="ECO:0000313" key="3">
    <source>
        <dbReference type="EMBL" id="GGO91205.1"/>
    </source>
</evidence>
<reference evidence="3" key="1">
    <citation type="journal article" date="2014" name="Int. J. Syst. Evol. Microbiol.">
        <title>Complete genome sequence of Corynebacterium casei LMG S-19264T (=DSM 44701T), isolated from a smear-ripened cheese.</title>
        <authorList>
            <consortium name="US DOE Joint Genome Institute (JGI-PGF)"/>
            <person name="Walter F."/>
            <person name="Albersmeier A."/>
            <person name="Kalinowski J."/>
            <person name="Ruckert C."/>
        </authorList>
    </citation>
    <scope>NUCLEOTIDE SEQUENCE</scope>
    <source>
        <strain evidence="3">CGMCC 4.7201</strain>
    </source>
</reference>
<feature type="transmembrane region" description="Helical" evidence="2">
    <location>
        <begin position="149"/>
        <end position="172"/>
    </location>
</feature>
<proteinExistence type="predicted"/>
<dbReference type="AlphaFoldDB" id="A0A917ZSF1"/>
<keyword evidence="4" id="KW-1185">Reference proteome</keyword>
<feature type="transmembrane region" description="Helical" evidence="2">
    <location>
        <begin position="193"/>
        <end position="212"/>
    </location>
</feature>
<dbReference type="Pfam" id="PF11361">
    <property type="entry name" value="DUF3159"/>
    <property type="match status" value="1"/>
</dbReference>
<feature type="transmembrane region" description="Helical" evidence="2">
    <location>
        <begin position="218"/>
        <end position="242"/>
    </location>
</feature>
<sequence>MADAPEDTTAMDHHVDEALGRPLDGMVRRTADEAAQPTEEERRAAHEEANREAAATLIKAFGGVRGMVDTTLPGLVFVVVFTITHKVAPAAWSAFGLTAAFALVRLLRRETLQHALSGVFGVAIGAFIATKSGKAENFYLPGLIYSVGYVIAFIVSAVVRWPLIGVLLGPILGENLTWKRNNPGRYKAYLKATWVWAGIMAIKPLILFPVYFTHDVTLLGWLKVALGIPPFLLAVYLTWLILAKAPPPVKVVLDDEDGRRDTAGKNL</sequence>
<keyword evidence="2" id="KW-1133">Transmembrane helix</keyword>